<dbReference type="PANTHER" id="PTHR34217">
    <property type="entry name" value="METAL-DEPENDENT CARBOXYPEPTIDASE"/>
    <property type="match status" value="1"/>
</dbReference>
<dbReference type="EMBL" id="QOQW01000014">
    <property type="protein sequence ID" value="RCK79273.1"/>
    <property type="molecule type" value="Genomic_DNA"/>
</dbReference>
<accession>A0A367ZMC7</accession>
<keyword evidence="4 6" id="KW-0862">Zinc</keyword>
<keyword evidence="1 6" id="KW-0645">Protease</keyword>
<keyword evidence="7" id="KW-0175">Coiled coil</keyword>
<evidence type="ECO:0000256" key="2">
    <source>
        <dbReference type="ARBA" id="ARBA00022723"/>
    </source>
</evidence>
<proteinExistence type="inferred from homology"/>
<organism evidence="10 11">
    <name type="scientific">Candidatus Ozemobacter sibiricus</name>
    <dbReference type="NCBI Taxonomy" id="2268124"/>
    <lineage>
        <taxon>Bacteria</taxon>
        <taxon>Candidatus Ozemobacteria</taxon>
        <taxon>Candidatus Ozemobacterales</taxon>
        <taxon>Candidatus Ozemobacteraceae</taxon>
        <taxon>Candidatus Ozemobacter</taxon>
    </lineage>
</organism>
<dbReference type="GO" id="GO:0004222">
    <property type="term" value="F:metalloendopeptidase activity"/>
    <property type="evidence" value="ECO:0007669"/>
    <property type="project" value="InterPro"/>
</dbReference>
<dbReference type="GO" id="GO:0004181">
    <property type="term" value="F:metallocarboxypeptidase activity"/>
    <property type="evidence" value="ECO:0007669"/>
    <property type="project" value="InterPro"/>
</dbReference>
<dbReference type="PANTHER" id="PTHR34217:SF1">
    <property type="entry name" value="CARBOXYPEPTIDASE 1"/>
    <property type="match status" value="1"/>
</dbReference>
<feature type="domain" description="Peptidase M3A/M3B catalytic" evidence="8">
    <location>
        <begin position="199"/>
        <end position="581"/>
    </location>
</feature>
<dbReference type="Proteomes" id="UP000252355">
    <property type="component" value="Unassembled WGS sequence"/>
</dbReference>
<protein>
    <submittedName>
        <fullName evidence="10">Oligoendopeptidase F</fullName>
    </submittedName>
</protein>
<feature type="coiled-coil region" evidence="7">
    <location>
        <begin position="87"/>
        <end position="114"/>
    </location>
</feature>
<dbReference type="InterPro" id="IPR042088">
    <property type="entry name" value="OligoPept_F_C"/>
</dbReference>
<dbReference type="Gene3D" id="1.20.140.70">
    <property type="entry name" value="Oligopeptidase f, N-terminal domain"/>
    <property type="match status" value="1"/>
</dbReference>
<comment type="similarity">
    <text evidence="6">Belongs to the peptidase M3 family.</text>
</comment>
<dbReference type="Gene3D" id="1.10.1370.20">
    <property type="entry name" value="Oligoendopeptidase f, C-terminal domain"/>
    <property type="match status" value="1"/>
</dbReference>
<dbReference type="AlphaFoldDB" id="A0A367ZMC7"/>
<comment type="cofactor">
    <cofactor evidence="6">
        <name>Zn(2+)</name>
        <dbReference type="ChEBI" id="CHEBI:29105"/>
    </cofactor>
    <text evidence="6">Binds 1 zinc ion.</text>
</comment>
<keyword evidence="5 6" id="KW-0482">Metalloprotease</keyword>
<dbReference type="InterPro" id="IPR013647">
    <property type="entry name" value="OligopepF_N_dom"/>
</dbReference>
<evidence type="ECO:0000259" key="9">
    <source>
        <dbReference type="Pfam" id="PF08439"/>
    </source>
</evidence>
<dbReference type="NCBIfam" id="TIGR02290">
    <property type="entry name" value="M3_fam_3"/>
    <property type="match status" value="1"/>
</dbReference>
<comment type="caution">
    <text evidence="10">The sequence shown here is derived from an EMBL/GenBank/DDBJ whole genome shotgun (WGS) entry which is preliminary data.</text>
</comment>
<dbReference type="SUPFAM" id="SSF55486">
    <property type="entry name" value="Metalloproteases ('zincins'), catalytic domain"/>
    <property type="match status" value="1"/>
</dbReference>
<dbReference type="GO" id="GO:0046872">
    <property type="term" value="F:metal ion binding"/>
    <property type="evidence" value="ECO:0007669"/>
    <property type="project" value="UniProtKB-UniRule"/>
</dbReference>
<sequence length="604" mass="68058">MQSGTTWDLTPFFPSFDGPEMKAFRQKIVADLDELARMASALDPLHNRNQTAWEEIFVRTEDLATRLLHFGVFVSCLASVDARNEAYQRENAAMATLEAAFAKLEVELKRALKTAKDKDFEKFCARQGLAQIAYFLRRTREEAQKTMDPALEVLAADLGIDGISAWGRLYSTIAGKLEFDMVWPDGRRERKPMSQRRSLMEDADRRVRQAAFTGGNAAWAQMEDVTAAALNHIAGTRLQLNKRRGIDHFLDVALFQARISRPTLEAMFAAIESCKPLIQRIGKAKAKALGLPALAWYDIDAPLPLSDARRYTWEEGVRLVENAFQRRFPDLADYFRQAQAQRWIESEPRPGKRPGAYCTSSPLIEQSRVFMTFSGSLGDVQTLAHEIGHAYHSHVMKGQRLFARGYPMTLAESASTFAETILADGLLADPAIPDAQKANVLSGMISHALAFLCDIPVRFTFEKNFHEERQQGEVSVTRLKELMTGAQRQIFGDLLAPGGEDPLFWASKLHFYITEITFYNFPYTFGYLLSRGLYQMFLEQGGAFLEKYNNFLRFSGNAAAEEVARMSVGVDLTQPAFWENAICSLEPVLRQFEEILPRVLPGQA</sequence>
<dbReference type="CDD" id="cd09607">
    <property type="entry name" value="M3B_PepF"/>
    <property type="match status" value="1"/>
</dbReference>
<dbReference type="InterPro" id="IPR001567">
    <property type="entry name" value="Pept_M3A_M3B_dom"/>
</dbReference>
<keyword evidence="2 6" id="KW-0479">Metal-binding</keyword>
<evidence type="ECO:0000256" key="1">
    <source>
        <dbReference type="ARBA" id="ARBA00022670"/>
    </source>
</evidence>
<dbReference type="InterPro" id="IPR001333">
    <property type="entry name" value="Peptidase_M32_Taq"/>
</dbReference>
<dbReference type="InterPro" id="IPR034006">
    <property type="entry name" value="M3B_PepF_2"/>
</dbReference>
<evidence type="ECO:0000259" key="8">
    <source>
        <dbReference type="Pfam" id="PF01432"/>
    </source>
</evidence>
<evidence type="ECO:0000256" key="6">
    <source>
        <dbReference type="RuleBase" id="RU003435"/>
    </source>
</evidence>
<name>A0A367ZMC7_9BACT</name>
<feature type="domain" description="Oligopeptidase F N-terminal" evidence="9">
    <location>
        <begin position="114"/>
        <end position="179"/>
    </location>
</feature>
<evidence type="ECO:0000256" key="5">
    <source>
        <dbReference type="ARBA" id="ARBA00023049"/>
    </source>
</evidence>
<dbReference type="InterPro" id="IPR011977">
    <property type="entry name" value="Pept_M3B_clade3"/>
</dbReference>
<dbReference type="Pfam" id="PF08439">
    <property type="entry name" value="Peptidase_M3_N"/>
    <property type="match status" value="1"/>
</dbReference>
<dbReference type="GO" id="GO:0006508">
    <property type="term" value="P:proteolysis"/>
    <property type="evidence" value="ECO:0007669"/>
    <property type="project" value="UniProtKB-KW"/>
</dbReference>
<dbReference type="Pfam" id="PF01432">
    <property type="entry name" value="Peptidase_M3"/>
    <property type="match status" value="1"/>
</dbReference>
<reference evidence="10 11" key="1">
    <citation type="submission" date="2018-05" db="EMBL/GenBank/DDBJ databases">
        <title>A metagenomic window into the 2 km-deep terrestrial subsurface aquifer revealed taxonomically and functionally diverse microbial community comprising novel uncultured bacterial lineages.</title>
        <authorList>
            <person name="Kadnikov V.V."/>
            <person name="Mardanov A.V."/>
            <person name="Beletsky A.V."/>
            <person name="Banks D."/>
            <person name="Pimenov N.V."/>
            <person name="Frank Y.A."/>
            <person name="Karnachuk O.V."/>
            <person name="Ravin N.V."/>
        </authorList>
    </citation>
    <scope>NUCLEOTIDE SEQUENCE [LARGE SCALE GENOMIC DNA]</scope>
    <source>
        <strain evidence="10">BY5</strain>
    </source>
</reference>
<keyword evidence="3 6" id="KW-0378">Hydrolase</keyword>
<evidence type="ECO:0000256" key="7">
    <source>
        <dbReference type="SAM" id="Coils"/>
    </source>
</evidence>
<evidence type="ECO:0000313" key="11">
    <source>
        <dbReference type="Proteomes" id="UP000252355"/>
    </source>
</evidence>
<evidence type="ECO:0000313" key="10">
    <source>
        <dbReference type="EMBL" id="RCK79273.1"/>
    </source>
</evidence>
<gene>
    <name evidence="10" type="ORF">OZSIB_0144</name>
</gene>
<evidence type="ECO:0000256" key="4">
    <source>
        <dbReference type="ARBA" id="ARBA00022833"/>
    </source>
</evidence>
<evidence type="ECO:0000256" key="3">
    <source>
        <dbReference type="ARBA" id="ARBA00022801"/>
    </source>
</evidence>